<sequence>MSRYLRPMLPVVLSLALVMLGSCGGGGGGDAPAACAPIADSAGGSIACDDPFWGTAPGGGAGGADGDAAGADGTAGDGRAIAGATITLVDAGGQSRSAVSDAQGYYRVNITRFAPPFVVKLVTADGEERHHAFSTQAVKKRGFITINITGLTDKLASDVAIAGGKPGAKDLTPAIVAAQAAAIQTARNNLTQAIRNQVIAAGITPESFDPIAVFFRPNLQGYDLILETVAVFIDNSGATQVMPKPQNACTAPRRWTAGGNLCTTSNSPGFVAHGATGHFSDTSAPLVGSADFSCSNGTLLQVGTPTCAPPANQPCSAPTATWSVAGSSCNADSAPGSVPSGQSLTLTDSQSPTTGTITYACSNGTLSQTGTAACSNAANNCAAPSGTWTVGSNACTSDTAPTGLAGGQSVTLQDATGAAVGSITYACSGGVLSQTGETSCGLIAQSCSAPSAAWNVGGSDCTADLAPGPLATGESVTLNDTKVPGTGSISYTCSNGTLSRVGTASCQSATGSGCSAPSAGWSVQGLSCQSSTTPVAMNSSEQQTLQDSSAPTLGSIVWGCSGGSLSVLGSPSCALTAGSCAPPSNTWASGDNVCTADSAPVALSNNQSTTLADSASPTTGNVTWMCSNGTLSMVGSPVCNLTQPVGCAAPPRSWIVDDLTCAADSEPSPIGNGGSATLTDSLAPRTGAITYACSDGRLSVVGSATCTGTSGGGSCSTSSLVSSGWSVSGNNCLPDQAPASVTEGTTLVLQDTVGSPVGQITVQCGGNGQFTTIGQPTCGPNQTSCQTSVSSWSNPAAGFTCTPDQNPGTVTIPSGSTFTWTDTVSPTTGSHTLRCDNGSLNVVNSSCGPGTGGLAAPRERGTLGSPGAAPARPRHAR</sequence>
<feature type="domain" description="Sushi" evidence="4">
    <location>
        <begin position="327"/>
        <end position="397"/>
    </location>
</feature>
<protein>
    <recommendedName>
        <fullName evidence="4">Sushi domain-containing protein</fullName>
    </recommendedName>
</protein>
<evidence type="ECO:0000256" key="1">
    <source>
        <dbReference type="ARBA" id="ARBA00023157"/>
    </source>
</evidence>
<name>A0ABX2EN99_9BURK</name>
<proteinExistence type="predicted"/>
<dbReference type="Proteomes" id="UP000737171">
    <property type="component" value="Unassembled WGS sequence"/>
</dbReference>
<evidence type="ECO:0000256" key="3">
    <source>
        <dbReference type="SAM" id="SignalP"/>
    </source>
</evidence>
<keyword evidence="1" id="KW-1015">Disulfide bond</keyword>
<dbReference type="PROSITE" id="PS50923">
    <property type="entry name" value="SUSHI"/>
    <property type="match status" value="1"/>
</dbReference>
<dbReference type="EMBL" id="JABRWJ010000007">
    <property type="protein sequence ID" value="NRF70170.1"/>
    <property type="molecule type" value="Genomic_DNA"/>
</dbReference>
<feature type="signal peptide" evidence="3">
    <location>
        <begin position="1"/>
        <end position="24"/>
    </location>
</feature>
<dbReference type="InterPro" id="IPR000436">
    <property type="entry name" value="Sushi_SCR_CCP_dom"/>
</dbReference>
<evidence type="ECO:0000313" key="5">
    <source>
        <dbReference type="EMBL" id="NRF70170.1"/>
    </source>
</evidence>
<keyword evidence="6" id="KW-1185">Reference proteome</keyword>
<evidence type="ECO:0000313" key="6">
    <source>
        <dbReference type="Proteomes" id="UP000737171"/>
    </source>
</evidence>
<accession>A0ABX2EN99</accession>
<dbReference type="RefSeq" id="WP_173128513.1">
    <property type="nucleotide sequence ID" value="NZ_JABRWJ010000007.1"/>
</dbReference>
<gene>
    <name evidence="5" type="ORF">HLB44_24490</name>
</gene>
<evidence type="ECO:0000259" key="4">
    <source>
        <dbReference type="PROSITE" id="PS50923"/>
    </source>
</evidence>
<reference evidence="5 6" key="1">
    <citation type="submission" date="2020-05" db="EMBL/GenBank/DDBJ databases">
        <title>Aquincola sp. isolate from soil.</title>
        <authorList>
            <person name="Han J."/>
            <person name="Kim D.-U."/>
        </authorList>
    </citation>
    <scope>NUCLEOTIDE SEQUENCE [LARGE SCALE GENOMIC DNA]</scope>
    <source>
        <strain evidence="5 6">S2</strain>
    </source>
</reference>
<comment type="caution">
    <text evidence="5">The sequence shown here is derived from an EMBL/GenBank/DDBJ whole genome shotgun (WGS) entry which is preliminary data.</text>
</comment>
<keyword evidence="3" id="KW-0732">Signal</keyword>
<feature type="region of interest" description="Disordered" evidence="2">
    <location>
        <begin position="851"/>
        <end position="877"/>
    </location>
</feature>
<evidence type="ECO:0000256" key="2">
    <source>
        <dbReference type="SAM" id="MobiDB-lite"/>
    </source>
</evidence>
<organism evidence="5 6">
    <name type="scientific">Pseudaquabacterium terrae</name>
    <dbReference type="NCBI Taxonomy" id="2732868"/>
    <lineage>
        <taxon>Bacteria</taxon>
        <taxon>Pseudomonadati</taxon>
        <taxon>Pseudomonadota</taxon>
        <taxon>Betaproteobacteria</taxon>
        <taxon>Burkholderiales</taxon>
        <taxon>Sphaerotilaceae</taxon>
        <taxon>Pseudaquabacterium</taxon>
    </lineage>
</organism>
<dbReference type="PROSITE" id="PS51257">
    <property type="entry name" value="PROKAR_LIPOPROTEIN"/>
    <property type="match status" value="1"/>
</dbReference>
<feature type="chain" id="PRO_5046639793" description="Sushi domain-containing protein" evidence="3">
    <location>
        <begin position="25"/>
        <end position="877"/>
    </location>
</feature>